<dbReference type="InterPro" id="IPR022559">
    <property type="entry name" value="SUP-1-like"/>
</dbReference>
<reference evidence="4" key="1">
    <citation type="submission" date="2016-05" db="UniProtKB">
        <authorList>
            <consortium name="WormBaseParasite"/>
        </authorList>
    </citation>
    <scope>IDENTIFICATION</scope>
</reference>
<proteinExistence type="predicted"/>
<keyword evidence="1" id="KW-0175">Coiled coil</keyword>
<dbReference type="PANTHER" id="PTHR34149">
    <property type="entry name" value="PROTEIN CBG11905-RELATED"/>
    <property type="match status" value="1"/>
</dbReference>
<dbReference type="Pfam" id="PF10853">
    <property type="entry name" value="DUF2650"/>
    <property type="match status" value="1"/>
</dbReference>
<evidence type="ECO:0000256" key="1">
    <source>
        <dbReference type="SAM" id="Coils"/>
    </source>
</evidence>
<dbReference type="Proteomes" id="UP000036681">
    <property type="component" value="Unplaced"/>
</dbReference>
<sequence length="99" mass="11599">MRLPHTIGWLLLLPILTVAEQLVSDDEIEKYKQISQRLKTQLAEKARQTVVDIEQVIKAEESALECLGKLCKTNNIFIYYQCCQDAPDECCWHLRYWLT</sequence>
<dbReference type="WBParaSite" id="ALUE_0001622201-mRNA-1">
    <property type="protein sequence ID" value="ALUE_0001622201-mRNA-1"/>
    <property type="gene ID" value="ALUE_0001622201"/>
</dbReference>
<evidence type="ECO:0000313" key="3">
    <source>
        <dbReference type="Proteomes" id="UP000036681"/>
    </source>
</evidence>
<keyword evidence="2" id="KW-0732">Signal</keyword>
<evidence type="ECO:0000256" key="2">
    <source>
        <dbReference type="SAM" id="SignalP"/>
    </source>
</evidence>
<keyword evidence="3" id="KW-1185">Reference proteome</keyword>
<dbReference type="AlphaFoldDB" id="A0A0M3IDU5"/>
<name>A0A0M3IDU5_ASCLU</name>
<feature type="coiled-coil region" evidence="1">
    <location>
        <begin position="28"/>
        <end position="63"/>
    </location>
</feature>
<organism evidence="3 4">
    <name type="scientific">Ascaris lumbricoides</name>
    <name type="common">Giant roundworm</name>
    <dbReference type="NCBI Taxonomy" id="6252"/>
    <lineage>
        <taxon>Eukaryota</taxon>
        <taxon>Metazoa</taxon>
        <taxon>Ecdysozoa</taxon>
        <taxon>Nematoda</taxon>
        <taxon>Chromadorea</taxon>
        <taxon>Rhabditida</taxon>
        <taxon>Spirurina</taxon>
        <taxon>Ascaridomorpha</taxon>
        <taxon>Ascaridoidea</taxon>
        <taxon>Ascarididae</taxon>
        <taxon>Ascaris</taxon>
    </lineage>
</organism>
<evidence type="ECO:0000313" key="4">
    <source>
        <dbReference type="WBParaSite" id="ALUE_0001622201-mRNA-1"/>
    </source>
</evidence>
<accession>A0A0M3IDU5</accession>
<feature type="chain" id="PRO_5007778250" evidence="2">
    <location>
        <begin position="20"/>
        <end position="99"/>
    </location>
</feature>
<protein>
    <submittedName>
        <fullName evidence="4">Agouti domain-containing protein</fullName>
    </submittedName>
</protein>
<dbReference type="PANTHER" id="PTHR34149:SF9">
    <property type="entry name" value="PROTEIN CBG09996"/>
    <property type="match status" value="1"/>
</dbReference>
<feature type="signal peptide" evidence="2">
    <location>
        <begin position="1"/>
        <end position="19"/>
    </location>
</feature>